<evidence type="ECO:0000259" key="6">
    <source>
        <dbReference type="Pfam" id="PF00501"/>
    </source>
</evidence>
<dbReference type="AlphaFoldDB" id="A0A399QSG1"/>
<protein>
    <recommendedName>
        <fullName evidence="5">3-methylmercaptopropionyl-CoA ligase</fullName>
        <ecNumber evidence="4">6.2.1.44</ecNumber>
    </recommendedName>
</protein>
<comment type="similarity">
    <text evidence="1">Belongs to the ATP-dependent AMP-binding enzyme family.</text>
</comment>
<dbReference type="GO" id="GO:0019748">
    <property type="term" value="P:secondary metabolic process"/>
    <property type="evidence" value="ECO:0007669"/>
    <property type="project" value="TreeGrafter"/>
</dbReference>
<dbReference type="PANTHER" id="PTHR24096:SF393">
    <property type="entry name" value="LIGASE, PUTATIVE-RELATED"/>
    <property type="match status" value="1"/>
</dbReference>
<dbReference type="OrthoDB" id="6187882at2"/>
<sequence length="581" mass="63772">MAADAAPAWPAMSIAQANEMLAQPGTPLAVAEGEINGVTMRYYPEAPPTLRFLVEASRAHGDRTFLVYENERVTFDAHWRAVSHFAHVLKSEFNVQKGDRVAIIMRNYPQWPVAFFAALSIGAIATPMNSWWTGEELEYGLQNAGVKVAVVDPQIFERMREHMSGLSDLEAVIIARETEEERNNPRVHNFESFIGEPNTWAELENKGLPEIDLGPDDDATIMYTSGTTGKPKGALATHRAVISNFLNSMTCQARMFLRRGEQPPEPDPNEQRATLLSIPFFHATGSFAVLIPTLLRGDKIVSMYKWDAGKALPIIEAEKISTIGGVPAIAWQVLEHPDRDKYDLSSIIAVSYGGAPSAPELVATIKKRFPEAMPGNGWGMTETCATATLNIGEDYVHRPTSAGAPPKAVELKVVSPEGETLPPGEVGELWCKSPANCKGYWNRPDATAETFKDGWVITGDLARLDEDGFLFLVDRAKDMLIRGGENIYCIEVENALYDHPAVMDASVVGIPHKVLGEEVGAVVQLKPGKSVTQDELRAHVASQLAAFKVPVEIRFQDEPLPRNANGKILKPALREQFAPRS</sequence>
<dbReference type="FunFam" id="3.30.300.30:FF:000008">
    <property type="entry name" value="2,3-dihydroxybenzoate-AMP ligase"/>
    <property type="match status" value="1"/>
</dbReference>
<gene>
    <name evidence="8" type="ORF">D1224_15455</name>
</gene>
<dbReference type="InterPro" id="IPR000873">
    <property type="entry name" value="AMP-dep_synth/lig_dom"/>
</dbReference>
<dbReference type="RefSeq" id="WP_119380825.1">
    <property type="nucleotide sequence ID" value="NZ_QWGB01000014.1"/>
</dbReference>
<dbReference type="Gene3D" id="3.30.300.30">
    <property type="match status" value="1"/>
</dbReference>
<dbReference type="Gene3D" id="2.30.38.10">
    <property type="entry name" value="Luciferase, Domain 3"/>
    <property type="match status" value="1"/>
</dbReference>
<feature type="domain" description="AMP-dependent synthetase/ligase" evidence="6">
    <location>
        <begin position="55"/>
        <end position="441"/>
    </location>
</feature>
<evidence type="ECO:0000313" key="8">
    <source>
        <dbReference type="EMBL" id="RIJ20509.1"/>
    </source>
</evidence>
<dbReference type="SUPFAM" id="SSF56801">
    <property type="entry name" value="Acetyl-CoA synthetase-like"/>
    <property type="match status" value="1"/>
</dbReference>
<dbReference type="Pfam" id="PF00501">
    <property type="entry name" value="AMP-binding"/>
    <property type="match status" value="1"/>
</dbReference>
<evidence type="ECO:0000256" key="1">
    <source>
        <dbReference type="ARBA" id="ARBA00006432"/>
    </source>
</evidence>
<reference evidence="8 9" key="1">
    <citation type="submission" date="2018-08" db="EMBL/GenBank/DDBJ databases">
        <title>Henriciella mobilis sp. nov., isolated from seawater.</title>
        <authorList>
            <person name="Cheng H."/>
            <person name="Wu Y.-H."/>
            <person name="Xu X.-W."/>
            <person name="Guo L.-L."/>
        </authorList>
    </citation>
    <scope>NUCLEOTIDE SEQUENCE [LARGE SCALE GENOMIC DNA]</scope>
    <source>
        <strain evidence="8 9">CCUG66934</strain>
    </source>
</reference>
<evidence type="ECO:0000256" key="4">
    <source>
        <dbReference type="ARBA" id="ARBA00066616"/>
    </source>
</evidence>
<comment type="caution">
    <text evidence="8">The sequence shown here is derived from an EMBL/GenBank/DDBJ whole genome shotgun (WGS) entry which is preliminary data.</text>
</comment>
<feature type="domain" description="AMP-binding enzyme C-terminal" evidence="7">
    <location>
        <begin position="491"/>
        <end position="567"/>
    </location>
</feature>
<dbReference type="InterPro" id="IPR045851">
    <property type="entry name" value="AMP-bd_C_sf"/>
</dbReference>
<keyword evidence="9" id="KW-1185">Reference proteome</keyword>
<organism evidence="8 9">
    <name type="scientific">Henriciella barbarensis</name>
    <dbReference type="NCBI Taxonomy" id="86342"/>
    <lineage>
        <taxon>Bacteria</taxon>
        <taxon>Pseudomonadati</taxon>
        <taxon>Pseudomonadota</taxon>
        <taxon>Alphaproteobacteria</taxon>
        <taxon>Hyphomonadales</taxon>
        <taxon>Hyphomonadaceae</taxon>
        <taxon>Henriciella</taxon>
    </lineage>
</organism>
<dbReference type="InterPro" id="IPR025110">
    <property type="entry name" value="AMP-bd_C"/>
</dbReference>
<evidence type="ECO:0000256" key="3">
    <source>
        <dbReference type="ARBA" id="ARBA00051915"/>
    </source>
</evidence>
<evidence type="ECO:0000256" key="2">
    <source>
        <dbReference type="ARBA" id="ARBA00022598"/>
    </source>
</evidence>
<dbReference type="Pfam" id="PF13193">
    <property type="entry name" value="AMP-binding_C"/>
    <property type="match status" value="1"/>
</dbReference>
<keyword evidence="2 8" id="KW-0436">Ligase</keyword>
<dbReference type="PROSITE" id="PS00455">
    <property type="entry name" value="AMP_BINDING"/>
    <property type="match status" value="1"/>
</dbReference>
<evidence type="ECO:0000259" key="7">
    <source>
        <dbReference type="Pfam" id="PF13193"/>
    </source>
</evidence>
<dbReference type="Gene3D" id="3.40.50.980">
    <property type="match status" value="2"/>
</dbReference>
<dbReference type="PANTHER" id="PTHR24096">
    <property type="entry name" value="LONG-CHAIN-FATTY-ACID--COA LIGASE"/>
    <property type="match status" value="1"/>
</dbReference>
<dbReference type="GO" id="GO:0016405">
    <property type="term" value="F:CoA-ligase activity"/>
    <property type="evidence" value="ECO:0007669"/>
    <property type="project" value="TreeGrafter"/>
</dbReference>
<dbReference type="EMBL" id="QWGB01000014">
    <property type="protein sequence ID" value="RIJ20509.1"/>
    <property type="molecule type" value="Genomic_DNA"/>
</dbReference>
<accession>A0A399QSG1</accession>
<evidence type="ECO:0000256" key="5">
    <source>
        <dbReference type="ARBA" id="ARBA00067668"/>
    </source>
</evidence>
<name>A0A399QSG1_9PROT</name>
<dbReference type="Proteomes" id="UP000265431">
    <property type="component" value="Unassembled WGS sequence"/>
</dbReference>
<comment type="catalytic activity">
    <reaction evidence="3">
        <text>3-(methylsulfanyl)propanoate + ATP + CoA = 3-(methylsulfanyl)propanoyl-CoA + AMP + diphosphate</text>
        <dbReference type="Rhea" id="RHEA:43052"/>
        <dbReference type="ChEBI" id="CHEBI:30616"/>
        <dbReference type="ChEBI" id="CHEBI:33019"/>
        <dbReference type="ChEBI" id="CHEBI:49016"/>
        <dbReference type="ChEBI" id="CHEBI:57287"/>
        <dbReference type="ChEBI" id="CHEBI:82815"/>
        <dbReference type="ChEBI" id="CHEBI:456215"/>
        <dbReference type="EC" id="6.2.1.44"/>
    </reaction>
    <physiologicalReaction direction="left-to-right" evidence="3">
        <dbReference type="Rhea" id="RHEA:43053"/>
    </physiologicalReaction>
</comment>
<evidence type="ECO:0000313" key="9">
    <source>
        <dbReference type="Proteomes" id="UP000265431"/>
    </source>
</evidence>
<proteinExistence type="inferred from homology"/>
<dbReference type="EC" id="6.2.1.44" evidence="4"/>
<dbReference type="InterPro" id="IPR020845">
    <property type="entry name" value="AMP-binding_CS"/>
</dbReference>